<gene>
    <name evidence="4" type="ORF">B4923_11525</name>
</gene>
<evidence type="ECO:0000313" key="5">
    <source>
        <dbReference type="Proteomes" id="UP000245138"/>
    </source>
</evidence>
<dbReference type="Pfam" id="PF03480">
    <property type="entry name" value="DctP"/>
    <property type="match status" value="1"/>
</dbReference>
<protein>
    <submittedName>
        <fullName evidence="4">C4-dicarboxylate ABC transporter</fullName>
    </submittedName>
</protein>
<dbReference type="GO" id="GO:0055085">
    <property type="term" value="P:transmembrane transport"/>
    <property type="evidence" value="ECO:0007669"/>
    <property type="project" value="InterPro"/>
</dbReference>
<reference evidence="4 5" key="1">
    <citation type="submission" date="2018-04" db="EMBL/GenBank/DDBJ databases">
        <title>Brenneria corticis sp.nov.</title>
        <authorList>
            <person name="Li Y."/>
        </authorList>
    </citation>
    <scope>NUCLEOTIDE SEQUENCE [LARGE SCALE GENOMIC DNA]</scope>
    <source>
        <strain evidence="4 5">LMG 27715</strain>
    </source>
</reference>
<dbReference type="PANTHER" id="PTHR33376:SF7">
    <property type="entry name" value="C4-DICARBOXYLATE-BINDING PROTEIN DCTB"/>
    <property type="match status" value="1"/>
</dbReference>
<sequence length="318" mass="35691">MGSAQTVKTARLGHSFTDHHPRGIAMQKFADEVNKATNGEIKIDVFGSASLGSEQQMLQATQSNVQQFYLGSVSPLAGRQKTLQIFDFPFLFQNHDEVANVLDGPIGQEMLKNLSKLRLHGLTWSGGAFRDLANNKHAVNTMADMKGLKIRVMPTKVAIDSFQTIGMNPVPLSYTEVFTALETGVLDGHEHPVVDMYQNKVYEVEKYFTVTRHVYTPVVLVVAEKWFDALTPQQKDIIQKVAQETQVFQRAEEIRQADDAVNQLEQAGMQISVLPPEELDKIRTVVKPVIEKHTDIIGADFVKKFIDEIEKVRQQTVQ</sequence>
<accession>A0A2U1TRS7</accession>
<dbReference type="NCBIfam" id="TIGR00787">
    <property type="entry name" value="dctP"/>
    <property type="match status" value="1"/>
</dbReference>
<dbReference type="OrthoDB" id="8690069at2"/>
<keyword evidence="5" id="KW-1185">Reference proteome</keyword>
<dbReference type="EMBL" id="QDKJ01000008">
    <property type="protein sequence ID" value="PWC12101.1"/>
    <property type="molecule type" value="Genomic_DNA"/>
</dbReference>
<keyword evidence="2" id="KW-0813">Transport</keyword>
<evidence type="ECO:0000256" key="3">
    <source>
        <dbReference type="ARBA" id="ARBA00022729"/>
    </source>
</evidence>
<dbReference type="Gene3D" id="3.40.190.170">
    <property type="entry name" value="Bacterial extracellular solute-binding protein, family 7"/>
    <property type="match status" value="1"/>
</dbReference>
<dbReference type="GO" id="GO:0030288">
    <property type="term" value="C:outer membrane-bounded periplasmic space"/>
    <property type="evidence" value="ECO:0007669"/>
    <property type="project" value="InterPro"/>
</dbReference>
<dbReference type="InterPro" id="IPR004682">
    <property type="entry name" value="TRAP_DctP"/>
</dbReference>
<organism evidence="4 5">
    <name type="scientific">Brenneria roseae subsp. americana</name>
    <dbReference type="NCBI Taxonomy" id="1508507"/>
    <lineage>
        <taxon>Bacteria</taxon>
        <taxon>Pseudomonadati</taxon>
        <taxon>Pseudomonadota</taxon>
        <taxon>Gammaproteobacteria</taxon>
        <taxon>Enterobacterales</taxon>
        <taxon>Pectobacteriaceae</taxon>
        <taxon>Brenneria</taxon>
    </lineage>
</organism>
<dbReference type="Proteomes" id="UP000245138">
    <property type="component" value="Unassembled WGS sequence"/>
</dbReference>
<proteinExistence type="inferred from homology"/>
<dbReference type="PIRSF" id="PIRSF006470">
    <property type="entry name" value="DctB"/>
    <property type="match status" value="1"/>
</dbReference>
<evidence type="ECO:0000313" key="4">
    <source>
        <dbReference type="EMBL" id="PWC12101.1"/>
    </source>
</evidence>
<dbReference type="InterPro" id="IPR038404">
    <property type="entry name" value="TRAP_DctP_sf"/>
</dbReference>
<dbReference type="AlphaFoldDB" id="A0A2U1TRS7"/>
<keyword evidence="3" id="KW-0732">Signal</keyword>
<evidence type="ECO:0000256" key="1">
    <source>
        <dbReference type="ARBA" id="ARBA00009023"/>
    </source>
</evidence>
<name>A0A2U1TRS7_9GAMM</name>
<dbReference type="InterPro" id="IPR018389">
    <property type="entry name" value="DctP_fam"/>
</dbReference>
<dbReference type="PANTHER" id="PTHR33376">
    <property type="match status" value="1"/>
</dbReference>
<dbReference type="NCBIfam" id="NF037995">
    <property type="entry name" value="TRAP_S1"/>
    <property type="match status" value="1"/>
</dbReference>
<comment type="caution">
    <text evidence="4">The sequence shown here is derived from an EMBL/GenBank/DDBJ whole genome shotgun (WGS) entry which is preliminary data.</text>
</comment>
<comment type="similarity">
    <text evidence="1">Belongs to the bacterial solute-binding protein 7 family.</text>
</comment>
<evidence type="ECO:0000256" key="2">
    <source>
        <dbReference type="ARBA" id="ARBA00022448"/>
    </source>
</evidence>